<evidence type="ECO:0000256" key="7">
    <source>
        <dbReference type="ARBA" id="ARBA00042002"/>
    </source>
</evidence>
<dbReference type="Pfam" id="PF01012">
    <property type="entry name" value="ETF"/>
    <property type="match status" value="1"/>
</dbReference>
<name>A0A1L3I123_9RHOB</name>
<evidence type="ECO:0000256" key="8">
    <source>
        <dbReference type="ARBA" id="ARBA00049933"/>
    </source>
</evidence>
<dbReference type="GO" id="GO:0046395">
    <property type="term" value="P:carboxylic acid catabolic process"/>
    <property type="evidence" value="ECO:0007669"/>
    <property type="project" value="UniProtKB-ARBA"/>
</dbReference>
<keyword evidence="5" id="KW-0249">Electron transport</keyword>
<keyword evidence="4" id="KW-0813">Transport</keyword>
<evidence type="ECO:0000256" key="5">
    <source>
        <dbReference type="ARBA" id="ARBA00022982"/>
    </source>
</evidence>
<dbReference type="SUPFAM" id="SSF52402">
    <property type="entry name" value="Adenine nucleotide alpha hydrolases-like"/>
    <property type="match status" value="1"/>
</dbReference>
<dbReference type="AlphaFoldDB" id="A0A1L3I123"/>
<evidence type="ECO:0000313" key="11">
    <source>
        <dbReference type="Proteomes" id="UP000183859"/>
    </source>
</evidence>
<evidence type="ECO:0000256" key="1">
    <source>
        <dbReference type="ARBA" id="ARBA00007557"/>
    </source>
</evidence>
<evidence type="ECO:0000259" key="9">
    <source>
        <dbReference type="SMART" id="SM00893"/>
    </source>
</evidence>
<evidence type="ECO:0000256" key="6">
    <source>
        <dbReference type="ARBA" id="ARBA00025649"/>
    </source>
</evidence>
<dbReference type="Proteomes" id="UP000183859">
    <property type="component" value="Chromosome"/>
</dbReference>
<dbReference type="PIRSF" id="PIRSF000090">
    <property type="entry name" value="Beta-ETF"/>
    <property type="match status" value="1"/>
</dbReference>
<dbReference type="InterPro" id="IPR014730">
    <property type="entry name" value="ETF_a/b_N"/>
</dbReference>
<comment type="similarity">
    <text evidence="1">Belongs to the ETF beta-subunit/FixA family.</text>
</comment>
<dbReference type="GO" id="GO:0009055">
    <property type="term" value="F:electron transfer activity"/>
    <property type="evidence" value="ECO:0007669"/>
    <property type="project" value="InterPro"/>
</dbReference>
<gene>
    <name evidence="10" type="primary">etfB</name>
    <name evidence="10" type="ORF">PhaeoP97_00352</name>
</gene>
<dbReference type="RefSeq" id="WP_072503612.1">
    <property type="nucleotide sequence ID" value="NZ_CP016364.1"/>
</dbReference>
<dbReference type="PROSITE" id="PS01065">
    <property type="entry name" value="ETF_BETA"/>
    <property type="match status" value="1"/>
</dbReference>
<accession>A0A1L3I123</accession>
<keyword evidence="11" id="KW-1185">Reference proteome</keyword>
<organism evidence="10 11">
    <name type="scientific">Phaeobacter porticola</name>
    <dbReference type="NCBI Taxonomy" id="1844006"/>
    <lineage>
        <taxon>Bacteria</taxon>
        <taxon>Pseudomonadati</taxon>
        <taxon>Pseudomonadota</taxon>
        <taxon>Alphaproteobacteria</taxon>
        <taxon>Rhodobacterales</taxon>
        <taxon>Roseobacteraceae</taxon>
        <taxon>Phaeobacter</taxon>
    </lineage>
</organism>
<dbReference type="STRING" id="1844006.PhaeoP97_00352"/>
<dbReference type="FunFam" id="3.40.50.620:FF:000011">
    <property type="entry name" value="Electron transfer flavoprotein subunit beta"/>
    <property type="match status" value="1"/>
</dbReference>
<reference evidence="11" key="1">
    <citation type="submission" date="2016-07" db="EMBL/GenBank/DDBJ databases">
        <title>Phaeobacter portensis sp. nov., a tropodithietic acid producing bacterium isolated from a German harbor.</title>
        <authorList>
            <person name="Freese H.M."/>
            <person name="Bunk B."/>
            <person name="Breider S."/>
            <person name="Brinkhoff T."/>
        </authorList>
    </citation>
    <scope>NUCLEOTIDE SEQUENCE [LARGE SCALE GENOMIC DNA]</scope>
    <source>
        <strain evidence="11">P97</strain>
    </source>
</reference>
<feature type="domain" description="Electron transfer flavoprotein alpha/beta-subunit N-terminal" evidence="9">
    <location>
        <begin position="23"/>
        <end position="215"/>
    </location>
</feature>
<dbReference type="SMART" id="SM00893">
    <property type="entry name" value="ETF"/>
    <property type="match status" value="1"/>
</dbReference>
<dbReference type="InterPro" id="IPR033948">
    <property type="entry name" value="ETF_beta_N"/>
</dbReference>
<proteinExistence type="inferred from homology"/>
<dbReference type="InterPro" id="IPR014729">
    <property type="entry name" value="Rossmann-like_a/b/a_fold"/>
</dbReference>
<comment type="function">
    <text evidence="6">The electron transfer flavoprotein serves as a specific electron acceptor for other dehydrogenases. It transfers the electrons to the main respiratory chain via ETF-ubiquinone oxidoreductase (ETF dehydrogenase).</text>
</comment>
<protein>
    <recommendedName>
        <fullName evidence="3">Electron transfer flavoprotein subunit beta</fullName>
    </recommendedName>
    <alternativeName>
        <fullName evidence="7">Electron transfer flavoprotein small subunit</fullName>
    </alternativeName>
</protein>
<evidence type="ECO:0000256" key="2">
    <source>
        <dbReference type="ARBA" id="ARBA00011355"/>
    </source>
</evidence>
<comment type="cofactor">
    <cofactor evidence="8">
        <name>AMP</name>
        <dbReference type="ChEBI" id="CHEBI:456215"/>
    </cofactor>
</comment>
<dbReference type="PANTHER" id="PTHR21294:SF8">
    <property type="entry name" value="ELECTRON TRANSFER FLAVOPROTEIN SUBUNIT BETA"/>
    <property type="match status" value="1"/>
</dbReference>
<evidence type="ECO:0000313" key="10">
    <source>
        <dbReference type="EMBL" id="APG45803.1"/>
    </source>
</evidence>
<evidence type="ECO:0000256" key="3">
    <source>
        <dbReference type="ARBA" id="ARBA00016797"/>
    </source>
</evidence>
<dbReference type="CDD" id="cd01714">
    <property type="entry name" value="ETF_beta"/>
    <property type="match status" value="1"/>
</dbReference>
<evidence type="ECO:0000256" key="4">
    <source>
        <dbReference type="ARBA" id="ARBA00022448"/>
    </source>
</evidence>
<dbReference type="PANTHER" id="PTHR21294">
    <property type="entry name" value="ELECTRON TRANSFER FLAVOPROTEIN BETA-SUBUNIT"/>
    <property type="match status" value="1"/>
</dbReference>
<comment type="subunit">
    <text evidence="2">Heterodimer of an alpha and a beta subunit.</text>
</comment>
<dbReference type="KEGG" id="php:PhaeoP97_00352"/>
<sequence length="252" mass="26762">MKVLVPVKRVIDYNVKVRVKADGSGVDLANVKMSMNPFDEIAVEEAIRLKEAGKADEIVVISIGVKQAQETLRTALAMGADRAILVNAADDVHTDIEPLAVAKILAKVVEEEQPGLVLAGKQAIDNDMNATGQMLSALLGWSQGTFASELDVDGDNAVVTREVDGGLQTIKVKMPAIVTVDLRLNEPRYASLPNIMKAKKKPLDEKTAADYGVDVSPRLEIISTTEPAARAAGIIVGSVDELVGKLKEAGAV</sequence>
<dbReference type="Gene3D" id="3.40.50.620">
    <property type="entry name" value="HUPs"/>
    <property type="match status" value="1"/>
</dbReference>
<dbReference type="InterPro" id="IPR012255">
    <property type="entry name" value="ETF_b"/>
</dbReference>
<dbReference type="InterPro" id="IPR000049">
    <property type="entry name" value="ET-Flavoprotein_bsu_CS"/>
</dbReference>
<dbReference type="EMBL" id="CP016364">
    <property type="protein sequence ID" value="APG45803.1"/>
    <property type="molecule type" value="Genomic_DNA"/>
</dbReference>
<dbReference type="OrthoDB" id="9781325at2"/>